<dbReference type="AlphaFoldDB" id="A0A934K0I0"/>
<dbReference type="Proteomes" id="UP000612893">
    <property type="component" value="Unassembled WGS sequence"/>
</dbReference>
<gene>
    <name evidence="1" type="ORF">JF922_09405</name>
</gene>
<evidence type="ECO:0000313" key="1">
    <source>
        <dbReference type="EMBL" id="MBJ7598287.1"/>
    </source>
</evidence>
<dbReference type="PANTHER" id="PTHR43739">
    <property type="entry name" value="XYLOGLUCANASE (EUROFUNG)"/>
    <property type="match status" value="1"/>
</dbReference>
<dbReference type="SUPFAM" id="SSF110296">
    <property type="entry name" value="Oligoxyloglucan reducing end-specific cellobiohydrolase"/>
    <property type="match status" value="1"/>
</dbReference>
<dbReference type="InterPro" id="IPR015943">
    <property type="entry name" value="WD40/YVTN_repeat-like_dom_sf"/>
</dbReference>
<dbReference type="GO" id="GO:0010411">
    <property type="term" value="P:xyloglucan metabolic process"/>
    <property type="evidence" value="ECO:0007669"/>
    <property type="project" value="TreeGrafter"/>
</dbReference>
<dbReference type="RefSeq" id="WP_338201164.1">
    <property type="nucleotide sequence ID" value="NZ_JAEKNR010000101.1"/>
</dbReference>
<name>A0A934K0I0_9BACT</name>
<accession>A0A934K0I0</accession>
<reference evidence="1" key="1">
    <citation type="submission" date="2020-10" db="EMBL/GenBank/DDBJ databases">
        <title>Ca. Dormibacterota MAGs.</title>
        <authorList>
            <person name="Montgomery K."/>
        </authorList>
    </citation>
    <scope>NUCLEOTIDE SEQUENCE [LARGE SCALE GENOMIC DNA]</scope>
    <source>
        <strain evidence="1">SC8812_S17_10</strain>
    </source>
</reference>
<evidence type="ECO:0008006" key="3">
    <source>
        <dbReference type="Google" id="ProtNLM"/>
    </source>
</evidence>
<sequence length="327" mass="34901">MRLHGTTGNAVFALEGGAETWSARLALEGSGAQCLAVDPREQDTLYAGSSRQGLFKTGDGGRSWDRLNLPHDAVFSIAVSPVDGAVYAGCEPSMIFKSSDGGISWRELSGLRSLPSAPSWSFPPRPWTSHVRWLAPSPHDEGVLLAGIELGGVMRSTDGGETWADHRPGAQPDVHSLAWHPTAAGRAYEAGGGGAAWSRDHGDSWEPADRGRDLHYTWALAVDRSDPERWYVSASPGPQYAHRPGQAHGKLYRWQEGGPWESLGGGLPEPLDNMVYALASGPGRLFAGLIDGEIYASDDSGDSWNRLRIGADRLPGITALVISEAAA</sequence>
<dbReference type="EMBL" id="JAEKNR010000101">
    <property type="protein sequence ID" value="MBJ7598287.1"/>
    <property type="molecule type" value="Genomic_DNA"/>
</dbReference>
<dbReference type="InterPro" id="IPR052025">
    <property type="entry name" value="Xyloglucanase_GH74"/>
</dbReference>
<organism evidence="1 2">
    <name type="scientific">Candidatus Nephthysia bennettiae</name>
    <dbReference type="NCBI Taxonomy" id="3127016"/>
    <lineage>
        <taxon>Bacteria</taxon>
        <taxon>Bacillati</taxon>
        <taxon>Candidatus Dormiibacterota</taxon>
        <taxon>Candidatus Dormibacteria</taxon>
        <taxon>Candidatus Dormibacterales</taxon>
        <taxon>Candidatus Dormibacteraceae</taxon>
        <taxon>Candidatus Nephthysia</taxon>
    </lineage>
</organism>
<keyword evidence="2" id="KW-1185">Reference proteome</keyword>
<comment type="caution">
    <text evidence="1">The sequence shown here is derived from an EMBL/GenBank/DDBJ whole genome shotgun (WGS) entry which is preliminary data.</text>
</comment>
<protein>
    <recommendedName>
        <fullName evidence="3">Glycosyl hydrolase</fullName>
    </recommendedName>
</protein>
<proteinExistence type="predicted"/>
<dbReference type="PANTHER" id="PTHR43739:SF5">
    <property type="entry name" value="EXO-ALPHA-SIALIDASE"/>
    <property type="match status" value="1"/>
</dbReference>
<evidence type="ECO:0000313" key="2">
    <source>
        <dbReference type="Proteomes" id="UP000612893"/>
    </source>
</evidence>
<dbReference type="Gene3D" id="2.130.10.10">
    <property type="entry name" value="YVTN repeat-like/Quinoprotein amine dehydrogenase"/>
    <property type="match status" value="2"/>
</dbReference>